<evidence type="ECO:0000259" key="2">
    <source>
        <dbReference type="Pfam" id="PF00535"/>
    </source>
</evidence>
<dbReference type="STRING" id="1048983.EL17_02745"/>
<protein>
    <submittedName>
        <fullName evidence="3">Dolichyl-phosphate mannose synthase-like protein</fullName>
    </submittedName>
</protein>
<sequence length="291" mass="33425">MIISVIIPTYKDDIRLLKCLDGLIGQTLNPGFFEVIIVNNFPHLSIKLPGVYYSSLNLKLIDEIIPGSYAARNKGIYTAKGDIIAMTDSDCIPDPDWLINAYQYFENDKDKIIGIIAGDVPLFYKNPNALTLAEIYEKYTGFDFFAYTKEGSCGAGNWFSYKSVLKKFGGFDPKLKSNGDTDLSKKISNKYKVIYAPEVIVRHPARNTVFQLDYKYRRLLGGVYLRKYNNRHFRFFGHVADFTWRRFRFSVKKLFTVNFKEALAISIVCMVISIGAWIEYFYLINGSDTKR</sequence>
<gene>
    <name evidence="3" type="ORF">EL17_02745</name>
</gene>
<feature type="domain" description="Glycosyltransferase 2-like" evidence="2">
    <location>
        <begin position="4"/>
        <end position="139"/>
    </location>
</feature>
<dbReference type="InterPro" id="IPR050834">
    <property type="entry name" value="Glycosyltransf_2"/>
</dbReference>
<name>A0A074L2D7_9BACT</name>
<keyword evidence="4" id="KW-1185">Reference proteome</keyword>
<keyword evidence="1" id="KW-0472">Membrane</keyword>
<keyword evidence="1" id="KW-0812">Transmembrane</keyword>
<dbReference type="PANTHER" id="PTHR43685">
    <property type="entry name" value="GLYCOSYLTRANSFERASE"/>
    <property type="match status" value="1"/>
</dbReference>
<dbReference type="Proteomes" id="UP000027821">
    <property type="component" value="Unassembled WGS sequence"/>
</dbReference>
<dbReference type="SUPFAM" id="SSF53448">
    <property type="entry name" value="Nucleotide-diphospho-sugar transferases"/>
    <property type="match status" value="1"/>
</dbReference>
<dbReference type="InterPro" id="IPR029044">
    <property type="entry name" value="Nucleotide-diphossugar_trans"/>
</dbReference>
<reference evidence="3 4" key="1">
    <citation type="submission" date="2014-04" db="EMBL/GenBank/DDBJ databases">
        <title>Characterization and application of a salt tolerant electro-active bacterium.</title>
        <authorList>
            <person name="Yang L."/>
            <person name="Wei S."/>
            <person name="Tay Q.X.M."/>
        </authorList>
    </citation>
    <scope>NUCLEOTIDE SEQUENCE [LARGE SCALE GENOMIC DNA]</scope>
    <source>
        <strain evidence="3 4">LY1</strain>
    </source>
</reference>
<dbReference type="PANTHER" id="PTHR43685:SF2">
    <property type="entry name" value="GLYCOSYLTRANSFERASE 2-LIKE DOMAIN-CONTAINING PROTEIN"/>
    <property type="match status" value="1"/>
</dbReference>
<comment type="caution">
    <text evidence="3">The sequence shown here is derived from an EMBL/GenBank/DDBJ whole genome shotgun (WGS) entry which is preliminary data.</text>
</comment>
<accession>A0A074L2D7</accession>
<evidence type="ECO:0000256" key="1">
    <source>
        <dbReference type="SAM" id="Phobius"/>
    </source>
</evidence>
<evidence type="ECO:0000313" key="3">
    <source>
        <dbReference type="EMBL" id="KEO74610.1"/>
    </source>
</evidence>
<dbReference type="InterPro" id="IPR001173">
    <property type="entry name" value="Glyco_trans_2-like"/>
</dbReference>
<dbReference type="CDD" id="cd00761">
    <property type="entry name" value="Glyco_tranf_GTA_type"/>
    <property type="match status" value="1"/>
</dbReference>
<dbReference type="AlphaFoldDB" id="A0A074L2D7"/>
<feature type="transmembrane region" description="Helical" evidence="1">
    <location>
        <begin position="262"/>
        <end position="283"/>
    </location>
</feature>
<dbReference type="Gene3D" id="3.90.550.10">
    <property type="entry name" value="Spore Coat Polysaccharide Biosynthesis Protein SpsA, Chain A"/>
    <property type="match status" value="1"/>
</dbReference>
<organism evidence="3 4">
    <name type="scientific">Anditalea andensis</name>
    <dbReference type="NCBI Taxonomy" id="1048983"/>
    <lineage>
        <taxon>Bacteria</taxon>
        <taxon>Pseudomonadati</taxon>
        <taxon>Bacteroidota</taxon>
        <taxon>Cytophagia</taxon>
        <taxon>Cytophagales</taxon>
        <taxon>Cytophagaceae</taxon>
        <taxon>Anditalea</taxon>
    </lineage>
</organism>
<keyword evidence="1" id="KW-1133">Transmembrane helix</keyword>
<proteinExistence type="predicted"/>
<dbReference type="eggNOG" id="COG1215">
    <property type="taxonomic scope" value="Bacteria"/>
</dbReference>
<dbReference type="RefSeq" id="WP_240485931.1">
    <property type="nucleotide sequence ID" value="NZ_JMIH01000014.1"/>
</dbReference>
<dbReference type="Pfam" id="PF00535">
    <property type="entry name" value="Glycos_transf_2"/>
    <property type="match status" value="1"/>
</dbReference>
<evidence type="ECO:0000313" key="4">
    <source>
        <dbReference type="Proteomes" id="UP000027821"/>
    </source>
</evidence>
<dbReference type="EMBL" id="JMIH01000014">
    <property type="protein sequence ID" value="KEO74610.1"/>
    <property type="molecule type" value="Genomic_DNA"/>
</dbReference>